<dbReference type="Pfam" id="PF08544">
    <property type="entry name" value="GHMP_kinases_C"/>
    <property type="match status" value="1"/>
</dbReference>
<proteinExistence type="predicted"/>
<gene>
    <name evidence="2" type="ORF">FRUB_09642</name>
</gene>
<dbReference type="EMBL" id="NIDE01000019">
    <property type="protein sequence ID" value="OWK34800.1"/>
    <property type="molecule type" value="Genomic_DNA"/>
</dbReference>
<name>A0A225CZL1_9BACT</name>
<comment type="caution">
    <text evidence="2">The sequence shown here is derived from an EMBL/GenBank/DDBJ whole genome shotgun (WGS) entry which is preliminary data.</text>
</comment>
<dbReference type="Gene3D" id="3.30.70.890">
    <property type="entry name" value="GHMP kinase, C-terminal domain"/>
    <property type="match status" value="1"/>
</dbReference>
<evidence type="ECO:0000313" key="2">
    <source>
        <dbReference type="EMBL" id="OWK34800.1"/>
    </source>
</evidence>
<feature type="domain" description="GHMP kinase C-terminal" evidence="1">
    <location>
        <begin position="10"/>
        <end position="95"/>
    </location>
</feature>
<dbReference type="InterPro" id="IPR036554">
    <property type="entry name" value="GHMP_kinase_C_sf"/>
</dbReference>
<sequence>MCRVLVLGVLPALLERDCDTFGEALHEYNRFAGRMFAADQGGDYASPETEQLVRATRALGAAGTGQSSWGPTVFAVCANPEAADKVSGGLREQFPDLDMTITTANNTGAEVRATDEHG</sequence>
<dbReference type="InterPro" id="IPR013750">
    <property type="entry name" value="GHMP_kinase_C_dom"/>
</dbReference>
<dbReference type="AlphaFoldDB" id="A0A225CZL1"/>
<reference evidence="3" key="1">
    <citation type="submission" date="2017-06" db="EMBL/GenBank/DDBJ databases">
        <title>Genome analysis of Fimbriiglobus ruber SP5, the first member of the order Planctomycetales with confirmed chitinolytic capability.</title>
        <authorList>
            <person name="Ravin N.V."/>
            <person name="Rakitin A.L."/>
            <person name="Ivanova A.A."/>
            <person name="Beletsky A.V."/>
            <person name="Kulichevskaya I.S."/>
            <person name="Mardanov A.V."/>
            <person name="Dedysh S.N."/>
        </authorList>
    </citation>
    <scope>NUCLEOTIDE SEQUENCE [LARGE SCALE GENOMIC DNA]</scope>
    <source>
        <strain evidence="3">SP5</strain>
    </source>
</reference>
<dbReference type="SUPFAM" id="SSF55060">
    <property type="entry name" value="GHMP Kinase, C-terminal domain"/>
    <property type="match status" value="1"/>
</dbReference>
<evidence type="ECO:0000313" key="3">
    <source>
        <dbReference type="Proteomes" id="UP000214646"/>
    </source>
</evidence>
<keyword evidence="3" id="KW-1185">Reference proteome</keyword>
<organism evidence="2 3">
    <name type="scientific">Fimbriiglobus ruber</name>
    <dbReference type="NCBI Taxonomy" id="1908690"/>
    <lineage>
        <taxon>Bacteria</taxon>
        <taxon>Pseudomonadati</taxon>
        <taxon>Planctomycetota</taxon>
        <taxon>Planctomycetia</taxon>
        <taxon>Gemmatales</taxon>
        <taxon>Gemmataceae</taxon>
        <taxon>Fimbriiglobus</taxon>
    </lineage>
</organism>
<dbReference type="Proteomes" id="UP000214646">
    <property type="component" value="Unassembled WGS sequence"/>
</dbReference>
<accession>A0A225CZL1</accession>
<evidence type="ECO:0000259" key="1">
    <source>
        <dbReference type="Pfam" id="PF08544"/>
    </source>
</evidence>
<protein>
    <submittedName>
        <fullName evidence="2">Beta-ribofuranosylaminobenzene 5'-phosphate synthase</fullName>
    </submittedName>
</protein>